<dbReference type="InterPro" id="IPR025166">
    <property type="entry name" value="Integrase_DNA_bind_dom"/>
</dbReference>
<dbReference type="Pfam" id="PF13356">
    <property type="entry name" value="Arm-DNA-bind_3"/>
    <property type="match status" value="1"/>
</dbReference>
<accession>A0ABV7E7Y8</accession>
<keyword evidence="6" id="KW-1185">Reference proteome</keyword>
<keyword evidence="2" id="KW-0229">DNA integration</keyword>
<evidence type="ECO:0000256" key="3">
    <source>
        <dbReference type="SAM" id="MobiDB-lite"/>
    </source>
</evidence>
<dbReference type="PANTHER" id="PTHR30629">
    <property type="entry name" value="PROPHAGE INTEGRASE"/>
    <property type="match status" value="1"/>
</dbReference>
<protein>
    <submittedName>
        <fullName evidence="5">Arm DNA-binding domain-containing protein</fullName>
    </submittedName>
</protein>
<evidence type="ECO:0000313" key="6">
    <source>
        <dbReference type="Proteomes" id="UP001595456"/>
    </source>
</evidence>
<evidence type="ECO:0000256" key="1">
    <source>
        <dbReference type="ARBA" id="ARBA00008857"/>
    </source>
</evidence>
<feature type="compositionally biased region" description="Basic and acidic residues" evidence="3">
    <location>
        <begin position="45"/>
        <end position="55"/>
    </location>
</feature>
<reference evidence="6" key="1">
    <citation type="journal article" date="2019" name="Int. J. Syst. Evol. Microbiol.">
        <title>The Global Catalogue of Microorganisms (GCM) 10K type strain sequencing project: providing services to taxonomists for standard genome sequencing and annotation.</title>
        <authorList>
            <consortium name="The Broad Institute Genomics Platform"/>
            <consortium name="The Broad Institute Genome Sequencing Center for Infectious Disease"/>
            <person name="Wu L."/>
            <person name="Ma J."/>
        </authorList>
    </citation>
    <scope>NUCLEOTIDE SEQUENCE [LARGE SCALE GENOMIC DNA]</scope>
    <source>
        <strain evidence="6">KCTC 52607</strain>
    </source>
</reference>
<feature type="compositionally biased region" description="Basic and acidic residues" evidence="3">
    <location>
        <begin position="63"/>
        <end position="76"/>
    </location>
</feature>
<dbReference type="GO" id="GO:0003677">
    <property type="term" value="F:DNA binding"/>
    <property type="evidence" value="ECO:0007669"/>
    <property type="project" value="UniProtKB-KW"/>
</dbReference>
<comment type="caution">
    <text evidence="5">The sequence shown here is derived from an EMBL/GenBank/DDBJ whole genome shotgun (WGS) entry which is preliminary data.</text>
</comment>
<keyword evidence="5" id="KW-0238">DNA-binding</keyword>
<dbReference type="Proteomes" id="UP001595456">
    <property type="component" value="Unassembled WGS sequence"/>
</dbReference>
<dbReference type="PANTHER" id="PTHR30629:SF2">
    <property type="entry name" value="PROPHAGE INTEGRASE INTS-RELATED"/>
    <property type="match status" value="1"/>
</dbReference>
<evidence type="ECO:0000313" key="5">
    <source>
        <dbReference type="EMBL" id="MFC3097979.1"/>
    </source>
</evidence>
<proteinExistence type="inferred from homology"/>
<comment type="similarity">
    <text evidence="1">Belongs to the 'phage' integrase family.</text>
</comment>
<name>A0ABV7E7Y8_9SPHN</name>
<dbReference type="EMBL" id="JBHRST010000012">
    <property type="protein sequence ID" value="MFC3097979.1"/>
    <property type="molecule type" value="Genomic_DNA"/>
</dbReference>
<evidence type="ECO:0000256" key="2">
    <source>
        <dbReference type="ARBA" id="ARBA00022908"/>
    </source>
</evidence>
<organism evidence="5 6">
    <name type="scientific">Alteraurantiacibacter palmitatis</name>
    <dbReference type="NCBI Taxonomy" id="2054628"/>
    <lineage>
        <taxon>Bacteria</taxon>
        <taxon>Pseudomonadati</taxon>
        <taxon>Pseudomonadota</taxon>
        <taxon>Alphaproteobacteria</taxon>
        <taxon>Sphingomonadales</taxon>
        <taxon>Erythrobacteraceae</taxon>
        <taxon>Alteraurantiacibacter</taxon>
    </lineage>
</organism>
<feature type="domain" description="Integrase DNA-binding" evidence="4">
    <location>
        <begin position="2"/>
        <end position="69"/>
    </location>
</feature>
<dbReference type="Gene3D" id="3.30.160.390">
    <property type="entry name" value="Integrase, DNA-binding domain"/>
    <property type="match status" value="1"/>
</dbReference>
<dbReference type="InterPro" id="IPR050808">
    <property type="entry name" value="Phage_Integrase"/>
</dbReference>
<feature type="region of interest" description="Disordered" evidence="3">
    <location>
        <begin position="45"/>
        <end position="80"/>
    </location>
</feature>
<dbReference type="InterPro" id="IPR038488">
    <property type="entry name" value="Integrase_DNA-bd_sf"/>
</dbReference>
<evidence type="ECO:0000259" key="4">
    <source>
        <dbReference type="Pfam" id="PF13356"/>
    </source>
</evidence>
<sequence>MADEKGLHLLVTSAGGRLWKFKFRLPGGVEKKLSLGSYPEITLKEARDRRDEARRGLAQGLDPAREKQRDKARRQNDTGNTFAAIGREFIAKRKADGHQPYSEATAVKAEWFCHCWKQT</sequence>
<gene>
    <name evidence="5" type="ORF">ACFODU_09240</name>
</gene>